<keyword evidence="1" id="KW-1133">Transmembrane helix</keyword>
<protein>
    <submittedName>
        <fullName evidence="2">Putative secreted protein</fullName>
    </submittedName>
</protein>
<feature type="transmembrane region" description="Helical" evidence="1">
    <location>
        <begin position="6"/>
        <end position="31"/>
    </location>
</feature>
<dbReference type="EMBL" id="GGFL01014492">
    <property type="protein sequence ID" value="MBW78670.1"/>
    <property type="molecule type" value="Transcribed_RNA"/>
</dbReference>
<keyword evidence="1" id="KW-0812">Transmembrane</keyword>
<reference evidence="2" key="1">
    <citation type="submission" date="2018-01" db="EMBL/GenBank/DDBJ databases">
        <title>An insight into the sialome of Amazonian anophelines.</title>
        <authorList>
            <person name="Ribeiro J.M."/>
            <person name="Scarpassa V."/>
            <person name="Calvo E."/>
        </authorList>
    </citation>
    <scope>NUCLEOTIDE SEQUENCE</scope>
</reference>
<keyword evidence="1" id="KW-0472">Membrane</keyword>
<evidence type="ECO:0000256" key="1">
    <source>
        <dbReference type="SAM" id="Phobius"/>
    </source>
</evidence>
<name>A0A2M4DM76_ANODA</name>
<evidence type="ECO:0000313" key="2">
    <source>
        <dbReference type="EMBL" id="MBW78670.1"/>
    </source>
</evidence>
<organism evidence="2">
    <name type="scientific">Anopheles darlingi</name>
    <name type="common">Mosquito</name>
    <dbReference type="NCBI Taxonomy" id="43151"/>
    <lineage>
        <taxon>Eukaryota</taxon>
        <taxon>Metazoa</taxon>
        <taxon>Ecdysozoa</taxon>
        <taxon>Arthropoda</taxon>
        <taxon>Hexapoda</taxon>
        <taxon>Insecta</taxon>
        <taxon>Pterygota</taxon>
        <taxon>Neoptera</taxon>
        <taxon>Endopterygota</taxon>
        <taxon>Diptera</taxon>
        <taxon>Nematocera</taxon>
        <taxon>Culicoidea</taxon>
        <taxon>Culicidae</taxon>
        <taxon>Anophelinae</taxon>
        <taxon>Anopheles</taxon>
    </lineage>
</organism>
<accession>A0A2M4DM76</accession>
<sequence>MLLATFFLPWWSVCAKVLVCFFLCFMFYSFARLYIARCTRRSVSYFSLFNFVAVNSGTSKYFVRYIPK</sequence>
<proteinExistence type="predicted"/>
<dbReference type="AlphaFoldDB" id="A0A2M4DM76"/>